<dbReference type="UCSC" id="M05D6.3">
    <property type="organism name" value="c. elegans"/>
</dbReference>
<dbReference type="RefSeq" id="NP_495789.1">
    <property type="nucleotide sequence ID" value="NM_063388.1"/>
</dbReference>
<evidence type="ECO:0000313" key="3">
    <source>
        <dbReference type="EMBL" id="CAA91412.1"/>
    </source>
</evidence>
<dbReference type="SMART" id="SM00404">
    <property type="entry name" value="PTPc_motif"/>
    <property type="match status" value="1"/>
</dbReference>
<dbReference type="WormBase" id="M05D6.3">
    <property type="protein sequence ID" value="CE03501"/>
    <property type="gene ID" value="WBGene00010876"/>
</dbReference>
<organism evidence="3 4">
    <name type="scientific">Caenorhabditis elegans</name>
    <dbReference type="NCBI Taxonomy" id="6239"/>
    <lineage>
        <taxon>Eukaryota</taxon>
        <taxon>Metazoa</taxon>
        <taxon>Ecdysozoa</taxon>
        <taxon>Nematoda</taxon>
        <taxon>Chromadorea</taxon>
        <taxon>Rhabditida</taxon>
        <taxon>Rhabditina</taxon>
        <taxon>Rhabditomorpha</taxon>
        <taxon>Rhabditoidea</taxon>
        <taxon>Rhabditidae</taxon>
        <taxon>Peloderinae</taxon>
        <taxon>Caenorhabditis</taxon>
    </lineage>
</organism>
<dbReference type="PhylomeDB" id="Q21522"/>
<dbReference type="Pfam" id="PF00102">
    <property type="entry name" value="Y_phosphatase"/>
    <property type="match status" value="2"/>
</dbReference>
<dbReference type="GeneID" id="174355"/>
<dbReference type="eggNOG" id="KOG0789">
    <property type="taxonomic scope" value="Eukaryota"/>
</dbReference>
<dbReference type="InterPro" id="IPR029021">
    <property type="entry name" value="Prot-tyrosine_phosphatase-like"/>
</dbReference>
<dbReference type="CDD" id="cd00047">
    <property type="entry name" value="PTPc"/>
    <property type="match status" value="1"/>
</dbReference>
<dbReference type="InParanoid" id="Q21522"/>
<dbReference type="SMR" id="Q21522"/>
<dbReference type="InterPro" id="IPR000242">
    <property type="entry name" value="PTP_cat"/>
</dbReference>
<dbReference type="HOGENOM" id="CLU_694900_0_0_1"/>
<dbReference type="KEGG" id="cel:CELE_M05D6.3"/>
<dbReference type="PANTHER" id="PTHR19134">
    <property type="entry name" value="RECEPTOR-TYPE TYROSINE-PROTEIN PHOSPHATASE"/>
    <property type="match status" value="1"/>
</dbReference>
<dbReference type="OMA" id="SDYYHAS"/>
<name>Q21522_CAEEL</name>
<dbReference type="SMART" id="SM00194">
    <property type="entry name" value="PTPc"/>
    <property type="match status" value="1"/>
</dbReference>
<dbReference type="FunCoup" id="Q21522">
    <property type="interactions" value="141"/>
</dbReference>
<gene>
    <name evidence="3" type="ORF">CELE_M05D6.3</name>
    <name evidence="3 5" type="ORF">M05D6.3</name>
</gene>
<dbReference type="Gene3D" id="3.90.190.10">
    <property type="entry name" value="Protein tyrosine phosphatase superfamily"/>
    <property type="match status" value="1"/>
</dbReference>
<feature type="domain" description="Tyrosine-protein phosphatase" evidence="2">
    <location>
        <begin position="55"/>
        <end position="357"/>
    </location>
</feature>
<dbReference type="PIR" id="T23733">
    <property type="entry name" value="T23733"/>
</dbReference>
<proteinExistence type="predicted"/>
<dbReference type="OrthoDB" id="5843582at2759"/>
<protein>
    <submittedName>
        <fullName evidence="3">Tyrosine-protein phosphatase domain-containing protein</fullName>
    </submittedName>
</protein>
<reference evidence="3 4" key="1">
    <citation type="journal article" date="1998" name="Science">
        <title>Genome sequence of the nematode C. elegans: a platform for investigating biology.</title>
        <authorList>
            <consortium name="The C. elegans sequencing consortium"/>
            <person name="Sulson J.E."/>
            <person name="Waterston R."/>
        </authorList>
    </citation>
    <scope>NUCLEOTIDE SEQUENCE [LARGE SCALE GENOMIC DNA]</scope>
    <source>
        <strain evidence="3 4">Bristol N2</strain>
    </source>
</reference>
<dbReference type="EMBL" id="BX284602">
    <property type="protein sequence ID" value="CAA91412.1"/>
    <property type="molecule type" value="Genomic_DNA"/>
</dbReference>
<dbReference type="GO" id="GO:0007165">
    <property type="term" value="P:signal transduction"/>
    <property type="evidence" value="ECO:0000318"/>
    <property type="project" value="GO_Central"/>
</dbReference>
<feature type="region of interest" description="Disordered" evidence="1">
    <location>
        <begin position="373"/>
        <end position="397"/>
    </location>
</feature>
<dbReference type="AlphaFoldDB" id="Q21522"/>
<dbReference type="PANTHER" id="PTHR19134:SF534">
    <property type="entry name" value="LD27988P"/>
    <property type="match status" value="1"/>
</dbReference>
<dbReference type="AGR" id="WB:WBGene00010876"/>
<evidence type="ECO:0000313" key="5">
    <source>
        <dbReference type="WormBase" id="M05D6.3"/>
    </source>
</evidence>
<dbReference type="CTD" id="174355"/>
<dbReference type="InterPro" id="IPR050348">
    <property type="entry name" value="Protein-Tyr_Phosphatase"/>
</dbReference>
<dbReference type="Bgee" id="WBGene00010876">
    <property type="expression patterns" value="Expressed in pharyngeal muscle cell (C elegans) and 3 other cell types or tissues"/>
</dbReference>
<feature type="region of interest" description="Disordered" evidence="1">
    <location>
        <begin position="26"/>
        <end position="54"/>
    </location>
</feature>
<evidence type="ECO:0000256" key="1">
    <source>
        <dbReference type="SAM" id="MobiDB-lite"/>
    </source>
</evidence>
<accession>Q21522</accession>
<dbReference type="InterPro" id="IPR003595">
    <property type="entry name" value="Tyr_Pase_cat"/>
</dbReference>
<dbReference type="GO" id="GO:0004725">
    <property type="term" value="F:protein tyrosine phosphatase activity"/>
    <property type="evidence" value="ECO:0000318"/>
    <property type="project" value="GO_Central"/>
</dbReference>
<dbReference type="Proteomes" id="UP000001940">
    <property type="component" value="Chromosome II"/>
</dbReference>
<feature type="compositionally biased region" description="Low complexity" evidence="1">
    <location>
        <begin position="28"/>
        <end position="40"/>
    </location>
</feature>
<dbReference type="PaxDb" id="6239-M05D6.3"/>
<dbReference type="PROSITE" id="PS50055">
    <property type="entry name" value="TYR_PHOSPHATASE_PTP"/>
    <property type="match status" value="1"/>
</dbReference>
<evidence type="ECO:0000259" key="2">
    <source>
        <dbReference type="PROSITE" id="PS50055"/>
    </source>
</evidence>
<evidence type="ECO:0000313" key="4">
    <source>
        <dbReference type="Proteomes" id="UP000001940"/>
    </source>
</evidence>
<dbReference type="SUPFAM" id="SSF52799">
    <property type="entry name" value="(Phosphotyrosine protein) phosphatases II"/>
    <property type="match status" value="1"/>
</dbReference>
<sequence length="397" mass="45165">MTPTDFMRSFISQSWLEDEIEGSIRQLAGTESQTTQTGGETAEGKEEEVNKNVTPEEAFKAVTVEGPELLNQMHTSAMTYPNTYDKFLNNMDMNRIPHLYCFDHSRVELAPQDGKDDFYNASWVDGYSKKSAYIFAQAPFNDHTEYIFWRMVSERKPSMILVFGDIDEKQKRKAPYDISDRGFEKSFLHEFGAKSLEECELKAKICRKFWPEKRSKKDFPTLSIQASDDHSETHMKTFNLTVTEKKQDHQTVLMHFYEWADASKLPEYMLDMRASIKLQYIRSSKKTGVCIGPIMLVCATGVEKCAISATIDIIVSRITEEHRVGFKETMSAIKMQRFGCFRTVGPYSTACEMLMKFAVTTGVVHDAAIGEKPKPQKSIVGKGPKSGFITKKKPSGK</sequence>
<keyword evidence="4" id="KW-1185">Reference proteome</keyword>